<protein>
    <recommendedName>
        <fullName evidence="5">Acyltransferase</fullName>
    </recommendedName>
</protein>
<proteinExistence type="inferred from homology"/>
<dbReference type="InterPro" id="IPR001451">
    <property type="entry name" value="Hexapep"/>
</dbReference>
<dbReference type="GO" id="GO:0008374">
    <property type="term" value="F:O-acyltransferase activity"/>
    <property type="evidence" value="ECO:0007669"/>
    <property type="project" value="TreeGrafter"/>
</dbReference>
<dbReference type="CDD" id="cd04647">
    <property type="entry name" value="LbH_MAT_like"/>
    <property type="match status" value="1"/>
</dbReference>
<evidence type="ECO:0000313" key="3">
    <source>
        <dbReference type="EMBL" id="OOQ58360.1"/>
    </source>
</evidence>
<evidence type="ECO:0008006" key="5">
    <source>
        <dbReference type="Google" id="ProtNLM"/>
    </source>
</evidence>
<reference evidence="3 4" key="1">
    <citation type="submission" date="2016-07" db="EMBL/GenBank/DDBJ databases">
        <title>Genomic analysis of zinc-resistant bacterium Mucilaginibacter pedocola TBZ30.</title>
        <authorList>
            <person name="Huang J."/>
            <person name="Tang J."/>
        </authorList>
    </citation>
    <scope>NUCLEOTIDE SEQUENCE [LARGE SCALE GENOMIC DNA]</scope>
    <source>
        <strain evidence="3 4">TBZ30</strain>
    </source>
</reference>
<sequence>MEETRQAKHVHNIQYNLVSNGATFYPEATVVNGRDRSKIVVGNSTHVRGTLYVFKYGGEITIGENCYVGDHSRIWSGDAITIGNNVQISHNVNIIDTNAHELDAHERAERYADLIKNGAWADKGSILTAPIVIHDYAWISFNATILKGVTIGEGAIVGACAVVTKDVPPYTLVAGNPARVIKTLGK</sequence>
<dbReference type="InterPro" id="IPR051159">
    <property type="entry name" value="Hexapeptide_acetyltransf"/>
</dbReference>
<dbReference type="PANTHER" id="PTHR23416">
    <property type="entry name" value="SIALIC ACID SYNTHASE-RELATED"/>
    <property type="match status" value="1"/>
</dbReference>
<dbReference type="Proteomes" id="UP000189739">
    <property type="component" value="Unassembled WGS sequence"/>
</dbReference>
<comment type="similarity">
    <text evidence="1">Belongs to the transferase hexapeptide repeat family.</text>
</comment>
<accession>A0A1S9PBM2</accession>
<keyword evidence="2" id="KW-0808">Transferase</keyword>
<dbReference type="EMBL" id="MBTF01000034">
    <property type="protein sequence ID" value="OOQ58360.1"/>
    <property type="molecule type" value="Genomic_DNA"/>
</dbReference>
<dbReference type="GO" id="GO:0005829">
    <property type="term" value="C:cytosol"/>
    <property type="evidence" value="ECO:0007669"/>
    <property type="project" value="TreeGrafter"/>
</dbReference>
<name>A0A1S9PBM2_9SPHI</name>
<dbReference type="InterPro" id="IPR011004">
    <property type="entry name" value="Trimer_LpxA-like_sf"/>
</dbReference>
<dbReference type="Pfam" id="PF00132">
    <property type="entry name" value="Hexapep"/>
    <property type="match status" value="1"/>
</dbReference>
<dbReference type="AlphaFoldDB" id="A0A1S9PBM2"/>
<comment type="caution">
    <text evidence="3">The sequence shown here is derived from an EMBL/GenBank/DDBJ whole genome shotgun (WGS) entry which is preliminary data.</text>
</comment>
<keyword evidence="4" id="KW-1185">Reference proteome</keyword>
<dbReference type="SUPFAM" id="SSF51161">
    <property type="entry name" value="Trimeric LpxA-like enzymes"/>
    <property type="match status" value="1"/>
</dbReference>
<evidence type="ECO:0000256" key="1">
    <source>
        <dbReference type="ARBA" id="ARBA00007274"/>
    </source>
</evidence>
<dbReference type="PANTHER" id="PTHR23416:SF23">
    <property type="entry name" value="ACETYLTRANSFERASE C18B11.09C-RELATED"/>
    <property type="match status" value="1"/>
</dbReference>
<evidence type="ECO:0000313" key="4">
    <source>
        <dbReference type="Proteomes" id="UP000189739"/>
    </source>
</evidence>
<evidence type="ECO:0000256" key="2">
    <source>
        <dbReference type="ARBA" id="ARBA00022679"/>
    </source>
</evidence>
<dbReference type="Gene3D" id="2.160.10.10">
    <property type="entry name" value="Hexapeptide repeat proteins"/>
    <property type="match status" value="1"/>
</dbReference>
<dbReference type="STRING" id="1792845.BC343_10460"/>
<gene>
    <name evidence="3" type="ORF">BC343_10460</name>
</gene>
<organism evidence="3 4">
    <name type="scientific">Mucilaginibacter pedocola</name>
    <dbReference type="NCBI Taxonomy" id="1792845"/>
    <lineage>
        <taxon>Bacteria</taxon>
        <taxon>Pseudomonadati</taxon>
        <taxon>Bacteroidota</taxon>
        <taxon>Sphingobacteriia</taxon>
        <taxon>Sphingobacteriales</taxon>
        <taxon>Sphingobacteriaceae</taxon>
        <taxon>Mucilaginibacter</taxon>
    </lineage>
</organism>